<organism evidence="2 3">
    <name type="scientific">Adineta steineri</name>
    <dbReference type="NCBI Taxonomy" id="433720"/>
    <lineage>
        <taxon>Eukaryota</taxon>
        <taxon>Metazoa</taxon>
        <taxon>Spiralia</taxon>
        <taxon>Gnathifera</taxon>
        <taxon>Rotifera</taxon>
        <taxon>Eurotatoria</taxon>
        <taxon>Bdelloidea</taxon>
        <taxon>Adinetida</taxon>
        <taxon>Adinetidae</taxon>
        <taxon>Adineta</taxon>
    </lineage>
</organism>
<comment type="caution">
    <text evidence="2">The sequence shown here is derived from an EMBL/GenBank/DDBJ whole genome shotgun (WGS) entry which is preliminary data.</text>
</comment>
<sequence length="127" mass="14741">MLIYCLCGRKADQGWALDYLEYVNVFDHEISLLIRLCYDIGSQFITMGDEIMAQDILPINNALRYYNWGKTLFVRAKELDKKGFNRVSIAETRIVEAERRMKKTTKSSEEKPIESEDETSTMSEPCV</sequence>
<evidence type="ECO:0000313" key="3">
    <source>
        <dbReference type="Proteomes" id="UP000663881"/>
    </source>
</evidence>
<accession>A0A819TXF1</accession>
<gene>
    <name evidence="2" type="ORF">OKA104_LOCUS34508</name>
</gene>
<proteinExistence type="predicted"/>
<evidence type="ECO:0000256" key="1">
    <source>
        <dbReference type="SAM" id="MobiDB-lite"/>
    </source>
</evidence>
<feature type="region of interest" description="Disordered" evidence="1">
    <location>
        <begin position="100"/>
        <end position="127"/>
    </location>
</feature>
<dbReference type="AlphaFoldDB" id="A0A819TXF1"/>
<reference evidence="2" key="1">
    <citation type="submission" date="2021-02" db="EMBL/GenBank/DDBJ databases">
        <authorList>
            <person name="Nowell W R."/>
        </authorList>
    </citation>
    <scope>NUCLEOTIDE SEQUENCE</scope>
</reference>
<dbReference type="Proteomes" id="UP000663881">
    <property type="component" value="Unassembled WGS sequence"/>
</dbReference>
<dbReference type="EMBL" id="CAJOAY010004699">
    <property type="protein sequence ID" value="CAF4080087.1"/>
    <property type="molecule type" value="Genomic_DNA"/>
</dbReference>
<evidence type="ECO:0000313" key="2">
    <source>
        <dbReference type="EMBL" id="CAF4080087.1"/>
    </source>
</evidence>
<protein>
    <submittedName>
        <fullName evidence="2">Uncharacterized protein</fullName>
    </submittedName>
</protein>
<name>A0A819TXF1_9BILA</name>